<comment type="caution">
    <text evidence="2">The sequence shown here is derived from an EMBL/GenBank/DDBJ whole genome shotgun (WGS) entry which is preliminary data.</text>
</comment>
<name>A0A699ISG6_TANCI</name>
<protein>
    <submittedName>
        <fullName evidence="2">Uncharacterized protein</fullName>
    </submittedName>
</protein>
<feature type="non-terminal residue" evidence="2">
    <location>
        <position position="256"/>
    </location>
</feature>
<proteinExistence type="predicted"/>
<dbReference type="EMBL" id="BKCJ010311212">
    <property type="protein sequence ID" value="GEZ69535.1"/>
    <property type="molecule type" value="Genomic_DNA"/>
</dbReference>
<organism evidence="2">
    <name type="scientific">Tanacetum cinerariifolium</name>
    <name type="common">Dalmatian daisy</name>
    <name type="synonym">Chrysanthemum cinerariifolium</name>
    <dbReference type="NCBI Taxonomy" id="118510"/>
    <lineage>
        <taxon>Eukaryota</taxon>
        <taxon>Viridiplantae</taxon>
        <taxon>Streptophyta</taxon>
        <taxon>Embryophyta</taxon>
        <taxon>Tracheophyta</taxon>
        <taxon>Spermatophyta</taxon>
        <taxon>Magnoliopsida</taxon>
        <taxon>eudicotyledons</taxon>
        <taxon>Gunneridae</taxon>
        <taxon>Pentapetalae</taxon>
        <taxon>asterids</taxon>
        <taxon>campanulids</taxon>
        <taxon>Asterales</taxon>
        <taxon>Asteraceae</taxon>
        <taxon>Asteroideae</taxon>
        <taxon>Anthemideae</taxon>
        <taxon>Anthemidinae</taxon>
        <taxon>Tanacetum</taxon>
    </lineage>
</organism>
<feature type="region of interest" description="Disordered" evidence="1">
    <location>
        <begin position="189"/>
        <end position="218"/>
    </location>
</feature>
<dbReference type="AlphaFoldDB" id="A0A699ISG6"/>
<accession>A0A699ISG6</accession>
<sequence>MVYIKLQELDVKKASTPIETSKPLLKKEDGEEVDCKKQIVVANSTTEAEYVAALSCCGQIKTVNDDVWLQALIDGKNVVINEASIRHDLKLNDTEGTSCLSNAIIFEELARMGAKTTSWNEFSSTMAFANICLANNQKFNFLKYILDNLKKSLEAGVPFYMFPRFIQVFMNHQLGDMSHHKAEELGDLPTDVQDIPIPDTPSSSQPQRKYKSRKKERKEIEVSLTEIHIDDHVPTTFNDPLPSGEDRMQLKELMDL</sequence>
<gene>
    <name evidence="2" type="ORF">Tci_541508</name>
</gene>
<evidence type="ECO:0000256" key="1">
    <source>
        <dbReference type="SAM" id="MobiDB-lite"/>
    </source>
</evidence>
<reference evidence="2" key="1">
    <citation type="journal article" date="2019" name="Sci. Rep.">
        <title>Draft genome of Tanacetum cinerariifolium, the natural source of mosquito coil.</title>
        <authorList>
            <person name="Yamashiro T."/>
            <person name="Shiraishi A."/>
            <person name="Satake H."/>
            <person name="Nakayama K."/>
        </authorList>
    </citation>
    <scope>NUCLEOTIDE SEQUENCE</scope>
</reference>
<evidence type="ECO:0000313" key="2">
    <source>
        <dbReference type="EMBL" id="GEZ69535.1"/>
    </source>
</evidence>